<name>A0AAW1T6P9_9CHLO</name>
<evidence type="ECO:0000256" key="6">
    <source>
        <dbReference type="ARBA" id="ARBA00023326"/>
    </source>
</evidence>
<evidence type="ECO:0000256" key="2">
    <source>
        <dbReference type="ARBA" id="ARBA00022801"/>
    </source>
</evidence>
<dbReference type="EMBL" id="JALJOV010000269">
    <property type="protein sequence ID" value="KAK9865225.1"/>
    <property type="molecule type" value="Genomic_DNA"/>
</dbReference>
<evidence type="ECO:0000256" key="4">
    <source>
        <dbReference type="ARBA" id="ARBA00023277"/>
    </source>
</evidence>
<sequence length="950" mass="101271">MLLLASAFTSALAADRSRTALPKAASKASPPQCIVSTNLGPPWQPPGSFTYIQQITLNITNAGPSIVPVPYSLAVGNPGYTGAAQAFQWIIQSEAGGIISGAVVNYPQVLQAAQKNVVSVGFLVSLLPGHSAAPVGVRVNGVPCFLAGVQNLTIANQPAQAEESNLNPLSTDSGKIIGNDGNELRLHGVNYFGFDDANTMFDGLWGGSDSLAQDWATIVYRIQLLGFNAVRIPFSFKDLQASPKSFSQSCTQGVCNTYLPTDSTFNRLVYVTKSLTNAGIYVLLDNQFNLDNTALEGTDNWVQSWVKLVSAFNDDAVASAKIMCDMLNEPDFGNLRWEASNGLPGVGDLYLTAMDALYAANPGLLFFVEGAGQQGSIAKNWGDGLTTDKQIIADTGISDPNTFFTTLVGKPYISQVVIAPHIYGPSVSNDKSGSSAGAALYARLSTSFGYLNKAGYNGHIFPVVLGETGTDFTQYPGDTRTLLDLASYVSLSNGADDGKHNAITSAFWWAWNANSGQGMGLVGQDWTTIDWTKIAYLQGPIMNLKPWYQGNQPAPQGPQAPADTSAAAASAEEATGAAPPPTIKNGRIFDANGNPLAFNGVVWGGFDNKASLTPPTPLVSYAAQVPPLGFPAEEVPGICNGYLPADSTLSRLIFVVDFLTNNGFYVVLSNNLETDKSVLRSPETWVQNWASTFSAITVNSPSSLSNTIIEPFNDPAAIGLQWNAAGGLPGLTDLYIALQDAISTISPTTLFMLQGTGKLRQNMAGTQNFQTDPFTIAAYGLSNPTTFFRTLSGRPYVNRTILAPRIEPPSITRTSANSTGSTLWSMLDTSFGTLSQSGFTYNGVSRVFPIVIGEFGSNLTSAADITMMSDLFFYMLNAGNADTGNHANLMSWFWGTWPPNKPIVGGILLPNPYEINWAKINYLAELGLTPWYTVSFLINPAGHGFNATPM</sequence>
<keyword evidence="3" id="KW-0136">Cellulose degradation</keyword>
<evidence type="ECO:0000256" key="1">
    <source>
        <dbReference type="ARBA" id="ARBA00005641"/>
    </source>
</evidence>
<dbReference type="InterPro" id="IPR001547">
    <property type="entry name" value="Glyco_hydro_5"/>
</dbReference>
<comment type="similarity">
    <text evidence="1">Belongs to the glycosyl hydrolase 5 (cellulase A) family.</text>
</comment>
<keyword evidence="6" id="KW-0624">Polysaccharide degradation</keyword>
<dbReference type="SUPFAM" id="SSF51445">
    <property type="entry name" value="(Trans)glycosidases"/>
    <property type="match status" value="2"/>
</dbReference>
<keyword evidence="2" id="KW-0378">Hydrolase</keyword>
<feature type="domain" description="Glycoside hydrolase family 5" evidence="8">
    <location>
        <begin position="192"/>
        <end position="514"/>
    </location>
</feature>
<dbReference type="GO" id="GO:0004553">
    <property type="term" value="F:hydrolase activity, hydrolyzing O-glycosyl compounds"/>
    <property type="evidence" value="ECO:0007669"/>
    <property type="project" value="InterPro"/>
</dbReference>
<comment type="caution">
    <text evidence="9">The sequence shown here is derived from an EMBL/GenBank/DDBJ whole genome shotgun (WGS) entry which is preliminary data.</text>
</comment>
<reference evidence="9 10" key="1">
    <citation type="journal article" date="2024" name="Nat. Commun.">
        <title>Phylogenomics reveals the evolutionary origins of lichenization in chlorophyte algae.</title>
        <authorList>
            <person name="Puginier C."/>
            <person name="Libourel C."/>
            <person name="Otte J."/>
            <person name="Skaloud P."/>
            <person name="Haon M."/>
            <person name="Grisel S."/>
            <person name="Petersen M."/>
            <person name="Berrin J.G."/>
            <person name="Delaux P.M."/>
            <person name="Dal Grande F."/>
            <person name="Keller J."/>
        </authorList>
    </citation>
    <scope>NUCLEOTIDE SEQUENCE [LARGE SCALE GENOMIC DNA]</scope>
    <source>
        <strain evidence="9 10">SAG 2523</strain>
    </source>
</reference>
<proteinExistence type="inferred from homology"/>
<evidence type="ECO:0000313" key="10">
    <source>
        <dbReference type="Proteomes" id="UP001485043"/>
    </source>
</evidence>
<feature type="region of interest" description="Disordered" evidence="7">
    <location>
        <begin position="548"/>
        <end position="586"/>
    </location>
</feature>
<gene>
    <name evidence="9" type="ORF">WJX84_012206</name>
</gene>
<dbReference type="PANTHER" id="PTHR35923">
    <property type="entry name" value="MAJOR EXTRACELLULAR ENDOGLUCANASE"/>
    <property type="match status" value="1"/>
</dbReference>
<dbReference type="AlphaFoldDB" id="A0AAW1T6P9"/>
<dbReference type="Gene3D" id="3.20.20.80">
    <property type="entry name" value="Glycosidases"/>
    <property type="match status" value="2"/>
</dbReference>
<dbReference type="GO" id="GO:0030245">
    <property type="term" value="P:cellulose catabolic process"/>
    <property type="evidence" value="ECO:0007669"/>
    <property type="project" value="UniProtKB-KW"/>
</dbReference>
<dbReference type="Pfam" id="PF00150">
    <property type="entry name" value="Cellulase"/>
    <property type="match status" value="1"/>
</dbReference>
<evidence type="ECO:0000259" key="8">
    <source>
        <dbReference type="Pfam" id="PF00150"/>
    </source>
</evidence>
<evidence type="ECO:0000313" key="9">
    <source>
        <dbReference type="EMBL" id="KAK9865225.1"/>
    </source>
</evidence>
<dbReference type="PANTHER" id="PTHR35923:SF2">
    <property type="entry name" value="ENDOGLUCANASE"/>
    <property type="match status" value="1"/>
</dbReference>
<evidence type="ECO:0000256" key="3">
    <source>
        <dbReference type="ARBA" id="ARBA00023001"/>
    </source>
</evidence>
<dbReference type="Proteomes" id="UP001485043">
    <property type="component" value="Unassembled WGS sequence"/>
</dbReference>
<keyword evidence="10" id="KW-1185">Reference proteome</keyword>
<organism evidence="9 10">
    <name type="scientific">Apatococcus fuscideae</name>
    <dbReference type="NCBI Taxonomy" id="2026836"/>
    <lineage>
        <taxon>Eukaryota</taxon>
        <taxon>Viridiplantae</taxon>
        <taxon>Chlorophyta</taxon>
        <taxon>core chlorophytes</taxon>
        <taxon>Trebouxiophyceae</taxon>
        <taxon>Chlorellales</taxon>
        <taxon>Chlorellaceae</taxon>
        <taxon>Apatococcus</taxon>
    </lineage>
</organism>
<keyword evidence="5" id="KW-0326">Glycosidase</keyword>
<accession>A0AAW1T6P9</accession>
<evidence type="ECO:0000256" key="5">
    <source>
        <dbReference type="ARBA" id="ARBA00023295"/>
    </source>
</evidence>
<protein>
    <recommendedName>
        <fullName evidence="8">Glycoside hydrolase family 5 domain-containing protein</fullName>
    </recommendedName>
</protein>
<evidence type="ECO:0000256" key="7">
    <source>
        <dbReference type="SAM" id="MobiDB-lite"/>
    </source>
</evidence>
<dbReference type="InterPro" id="IPR017853">
    <property type="entry name" value="GH"/>
</dbReference>
<feature type="compositionally biased region" description="Low complexity" evidence="7">
    <location>
        <begin position="549"/>
        <end position="577"/>
    </location>
</feature>
<keyword evidence="4" id="KW-0119">Carbohydrate metabolism</keyword>